<reference evidence="2" key="2">
    <citation type="submission" date="2015-01" db="EMBL/GenBank/DDBJ databases">
        <title>Evolutionary Origins and Diversification of the Mycorrhizal Mutualists.</title>
        <authorList>
            <consortium name="DOE Joint Genome Institute"/>
            <consortium name="Mycorrhizal Genomics Consortium"/>
            <person name="Kohler A."/>
            <person name="Kuo A."/>
            <person name="Nagy L.G."/>
            <person name="Floudas D."/>
            <person name="Copeland A."/>
            <person name="Barry K.W."/>
            <person name="Cichocki N."/>
            <person name="Veneault-Fourrey C."/>
            <person name="LaButti K."/>
            <person name="Lindquist E.A."/>
            <person name="Lipzen A."/>
            <person name="Lundell T."/>
            <person name="Morin E."/>
            <person name="Murat C."/>
            <person name="Riley R."/>
            <person name="Ohm R."/>
            <person name="Sun H."/>
            <person name="Tunlid A."/>
            <person name="Henrissat B."/>
            <person name="Grigoriev I.V."/>
            <person name="Hibbett D.S."/>
            <person name="Martin F."/>
        </authorList>
    </citation>
    <scope>NUCLEOTIDE SEQUENCE [LARGE SCALE GENOMIC DNA]</scope>
    <source>
        <strain evidence="2">UH-Slu-Lm8-n1</strain>
    </source>
</reference>
<dbReference type="Proteomes" id="UP000054485">
    <property type="component" value="Unassembled WGS sequence"/>
</dbReference>
<organism evidence="1 2">
    <name type="scientific">Suillus luteus UH-Slu-Lm8-n1</name>
    <dbReference type="NCBI Taxonomy" id="930992"/>
    <lineage>
        <taxon>Eukaryota</taxon>
        <taxon>Fungi</taxon>
        <taxon>Dikarya</taxon>
        <taxon>Basidiomycota</taxon>
        <taxon>Agaricomycotina</taxon>
        <taxon>Agaricomycetes</taxon>
        <taxon>Agaricomycetidae</taxon>
        <taxon>Boletales</taxon>
        <taxon>Suillineae</taxon>
        <taxon>Suillaceae</taxon>
        <taxon>Suillus</taxon>
    </lineage>
</organism>
<name>A0A0D0AIA8_9AGAM</name>
<accession>A0A0D0AIA8</accession>
<keyword evidence="2" id="KW-1185">Reference proteome</keyword>
<gene>
    <name evidence="1" type="ORF">CY34DRAFT_805870</name>
</gene>
<reference evidence="1 2" key="1">
    <citation type="submission" date="2014-04" db="EMBL/GenBank/DDBJ databases">
        <authorList>
            <consortium name="DOE Joint Genome Institute"/>
            <person name="Kuo A."/>
            <person name="Ruytinx J."/>
            <person name="Rineau F."/>
            <person name="Colpaert J."/>
            <person name="Kohler A."/>
            <person name="Nagy L.G."/>
            <person name="Floudas D."/>
            <person name="Copeland A."/>
            <person name="Barry K.W."/>
            <person name="Cichocki N."/>
            <person name="Veneault-Fourrey C."/>
            <person name="LaButti K."/>
            <person name="Lindquist E.A."/>
            <person name="Lipzen A."/>
            <person name="Lundell T."/>
            <person name="Morin E."/>
            <person name="Murat C."/>
            <person name="Sun H."/>
            <person name="Tunlid A."/>
            <person name="Henrissat B."/>
            <person name="Grigoriev I.V."/>
            <person name="Hibbett D.S."/>
            <person name="Martin F."/>
            <person name="Nordberg H.P."/>
            <person name="Cantor M.N."/>
            <person name="Hua S.X."/>
        </authorList>
    </citation>
    <scope>NUCLEOTIDE SEQUENCE [LARGE SCALE GENOMIC DNA]</scope>
    <source>
        <strain evidence="1 2">UH-Slu-Lm8-n1</strain>
    </source>
</reference>
<protein>
    <submittedName>
        <fullName evidence="1">Unplaced genomic scaffold CY34scaffold_133, whole genome shotgun sequence</fullName>
    </submittedName>
</protein>
<evidence type="ECO:0000313" key="2">
    <source>
        <dbReference type="Proteomes" id="UP000054485"/>
    </source>
</evidence>
<dbReference type="OrthoDB" id="10625432at2759"/>
<proteinExistence type="predicted"/>
<dbReference type="HOGENOM" id="CLU_2689439_0_0_1"/>
<sequence>MSPRTLPSISDSVYPRGRMDIRWIKSIAYHPGSWSSGLVMWRTSRGVSTWLAENLGWRLSSGSMNQGSATRLNG</sequence>
<dbReference type="EMBL" id="KN835264">
    <property type="protein sequence ID" value="KIK41581.1"/>
    <property type="molecule type" value="Genomic_DNA"/>
</dbReference>
<dbReference type="AlphaFoldDB" id="A0A0D0AIA8"/>
<evidence type="ECO:0000313" key="1">
    <source>
        <dbReference type="EMBL" id="KIK41581.1"/>
    </source>
</evidence>
<dbReference type="InParanoid" id="A0A0D0AIA8"/>